<evidence type="ECO:0000313" key="1">
    <source>
        <dbReference type="EMBL" id="SJM96325.1"/>
    </source>
</evidence>
<gene>
    <name evidence="1" type="ORF">CRENPOLYSF2_980016</name>
</gene>
<reference evidence="2" key="1">
    <citation type="submission" date="2017-02" db="EMBL/GenBank/DDBJ databases">
        <authorList>
            <person name="Daims H."/>
        </authorList>
    </citation>
    <scope>NUCLEOTIDE SEQUENCE [LARGE SCALE GENOMIC DNA]</scope>
</reference>
<dbReference type="Proteomes" id="UP000195442">
    <property type="component" value="Unassembled WGS sequence"/>
</dbReference>
<dbReference type="AlphaFoldDB" id="A0A1R4HJC5"/>
<proteinExistence type="predicted"/>
<dbReference type="EMBL" id="FUKJ01000466">
    <property type="protein sequence ID" value="SJM96325.1"/>
    <property type="molecule type" value="Genomic_DNA"/>
</dbReference>
<organism evidence="1 2">
    <name type="scientific">Crenothrix polyspora</name>
    <dbReference type="NCBI Taxonomy" id="360316"/>
    <lineage>
        <taxon>Bacteria</taxon>
        <taxon>Pseudomonadati</taxon>
        <taxon>Pseudomonadota</taxon>
        <taxon>Gammaproteobacteria</taxon>
        <taxon>Methylococcales</taxon>
        <taxon>Crenotrichaceae</taxon>
        <taxon>Crenothrix</taxon>
    </lineage>
</organism>
<keyword evidence="2" id="KW-1185">Reference proteome</keyword>
<name>A0A1R4HJC5_9GAMM</name>
<evidence type="ECO:0000313" key="2">
    <source>
        <dbReference type="Proteomes" id="UP000195442"/>
    </source>
</evidence>
<protein>
    <submittedName>
        <fullName evidence="1">Uncharacterized protein</fullName>
    </submittedName>
</protein>
<sequence>MLNGWTYHLRYTQILRGCLETLNASQIDQGFAYCFNGNLNLTR</sequence>
<accession>A0A1R4HJC5</accession>